<keyword evidence="15" id="KW-0539">Nucleus</keyword>
<dbReference type="InterPro" id="IPR055443">
    <property type="entry name" value="HEAT_ECM29"/>
</dbReference>
<reference evidence="26" key="1">
    <citation type="submission" date="2025-08" db="UniProtKB">
        <authorList>
            <consortium name="Ensembl"/>
        </authorList>
    </citation>
    <scope>IDENTIFICATION</scope>
</reference>
<protein>
    <recommendedName>
        <fullName evidence="20">Proteasome adapter and scaffold protein ECM29</fullName>
    </recommendedName>
    <alternativeName>
        <fullName evidence="21">Proteasome-associated protein ECM29 homolog</fullName>
    </alternativeName>
</protein>
<comment type="subunit">
    <text evidence="19">Non-stoichiometric component of the proteasome; associates with the 26S proteasome. Interacts (via N-terminus) with VPS11, VPS26A, VPS36, RAB11FIP4 and RABEP1. Interacts (via C-terminus) with DCTN1, DCTN2, KIF5B, MYH7, MYH10, MYO10 and ARF6.</text>
</comment>
<evidence type="ECO:0000256" key="12">
    <source>
        <dbReference type="ARBA" id="ARBA00022843"/>
    </source>
</evidence>
<evidence type="ECO:0000259" key="25">
    <source>
        <dbReference type="Pfam" id="PF24492"/>
    </source>
</evidence>
<evidence type="ECO:0000256" key="6">
    <source>
        <dbReference type="ARBA" id="ARBA00022490"/>
    </source>
</evidence>
<keyword evidence="10" id="KW-0967">Endosome</keyword>
<keyword evidence="11" id="KW-0256">Endoplasmic reticulum</keyword>
<dbReference type="PANTHER" id="PTHR23346">
    <property type="entry name" value="TRANSLATIONAL ACTIVATOR GCN1-RELATED"/>
    <property type="match status" value="1"/>
</dbReference>
<dbReference type="GO" id="GO:0005793">
    <property type="term" value="C:endoplasmic reticulum-Golgi intermediate compartment"/>
    <property type="evidence" value="ECO:0007669"/>
    <property type="project" value="UniProtKB-SubCell"/>
</dbReference>
<dbReference type="GO" id="GO:0005634">
    <property type="term" value="C:nucleus"/>
    <property type="evidence" value="ECO:0007669"/>
    <property type="project" value="UniProtKB-SubCell"/>
</dbReference>
<evidence type="ECO:0000256" key="10">
    <source>
        <dbReference type="ARBA" id="ARBA00022753"/>
    </source>
</evidence>
<organism evidence="26 27">
    <name type="scientific">Sus scrofa</name>
    <name type="common">Pig</name>
    <dbReference type="NCBI Taxonomy" id="9823"/>
    <lineage>
        <taxon>Eukaryota</taxon>
        <taxon>Metazoa</taxon>
        <taxon>Chordata</taxon>
        <taxon>Craniata</taxon>
        <taxon>Vertebrata</taxon>
        <taxon>Euteleostomi</taxon>
        <taxon>Mammalia</taxon>
        <taxon>Eutheria</taxon>
        <taxon>Laurasiatheria</taxon>
        <taxon>Artiodactyla</taxon>
        <taxon>Suina</taxon>
        <taxon>Suidae</taxon>
        <taxon>Sus</taxon>
    </lineage>
</organism>
<dbReference type="GO" id="GO:0005813">
    <property type="term" value="C:centrosome"/>
    <property type="evidence" value="ECO:0007669"/>
    <property type="project" value="UniProtKB-SubCell"/>
</dbReference>
<keyword evidence="7" id="KW-1017">Isopeptide bond</keyword>
<keyword evidence="6" id="KW-0963">Cytoplasm</keyword>
<evidence type="ECO:0000256" key="19">
    <source>
        <dbReference type="ARBA" id="ARBA00065664"/>
    </source>
</evidence>
<evidence type="ECO:0000259" key="24">
    <source>
        <dbReference type="Pfam" id="PF23702"/>
    </source>
</evidence>
<dbReference type="GO" id="GO:0000502">
    <property type="term" value="C:proteasome complex"/>
    <property type="evidence" value="ECO:0007669"/>
    <property type="project" value="UniProtKB-KW"/>
</dbReference>
<dbReference type="Ensembl" id="ENSSSCT00025073122.1">
    <property type="protein sequence ID" value="ENSSSCP00025031682.1"/>
    <property type="gene ID" value="ENSSSCG00025049914.1"/>
</dbReference>
<dbReference type="Pfam" id="PF24492">
    <property type="entry name" value="HEAT_ECM29"/>
    <property type="match status" value="1"/>
</dbReference>
<feature type="region of interest" description="Disordered" evidence="22">
    <location>
        <begin position="191"/>
        <end position="215"/>
    </location>
</feature>
<keyword evidence="9" id="KW-0677">Repeat</keyword>
<dbReference type="GO" id="GO:0005771">
    <property type="term" value="C:multivesicular body"/>
    <property type="evidence" value="ECO:0007669"/>
    <property type="project" value="UniProtKB-SubCell"/>
</dbReference>
<keyword evidence="12" id="KW-0832">Ubl conjugation</keyword>
<evidence type="ECO:0000256" key="22">
    <source>
        <dbReference type="SAM" id="MobiDB-lite"/>
    </source>
</evidence>
<dbReference type="SUPFAM" id="SSF48371">
    <property type="entry name" value="ARM repeat"/>
    <property type="match status" value="3"/>
</dbReference>
<evidence type="ECO:0000256" key="7">
    <source>
        <dbReference type="ARBA" id="ARBA00022499"/>
    </source>
</evidence>
<keyword evidence="13" id="KW-0647">Proteasome</keyword>
<proteinExistence type="inferred from homology"/>
<evidence type="ECO:0000256" key="17">
    <source>
        <dbReference type="ARBA" id="ARBA00058764"/>
    </source>
</evidence>
<dbReference type="InterPro" id="IPR024372">
    <property type="entry name" value="Ecm29_N"/>
</dbReference>
<dbReference type="PANTHER" id="PTHR23346:SF19">
    <property type="entry name" value="PROTEASOME ADAPTER AND SCAFFOLD PROTEIN ECM29"/>
    <property type="match status" value="1"/>
</dbReference>
<dbReference type="Pfam" id="PF12755">
    <property type="entry name" value="Vac14_Fab1_bd"/>
    <property type="match status" value="1"/>
</dbReference>
<comment type="function">
    <text evidence="17">Adapter/scaffolding protein that binds to the 26S proteasome, motor proteins and other compartment specific proteins. May couple the proteasome to different compartments including endosome, endoplasmic reticulum and centrosome. May play a role in ERAD and other enhanced proteolysis. Promotes proteasome dissociation under oxidative stress.</text>
</comment>
<dbReference type="Pfam" id="PF13001">
    <property type="entry name" value="ECM29_N"/>
    <property type="match status" value="1"/>
</dbReference>
<evidence type="ECO:0000256" key="15">
    <source>
        <dbReference type="ARBA" id="ARBA00023242"/>
    </source>
</evidence>
<evidence type="ECO:0000256" key="13">
    <source>
        <dbReference type="ARBA" id="ARBA00022942"/>
    </source>
</evidence>
<evidence type="ECO:0000313" key="27">
    <source>
        <dbReference type="Proteomes" id="UP000694727"/>
    </source>
</evidence>
<evidence type="ECO:0000256" key="1">
    <source>
        <dbReference type="ARBA" id="ARBA00004123"/>
    </source>
</evidence>
<dbReference type="FunFam" id="1.25.10.10:FF:000197">
    <property type="entry name" value="Ecm29 proteasome adaptor and scaffold"/>
    <property type="match status" value="1"/>
</dbReference>
<keyword evidence="14" id="KW-0206">Cytoskeleton</keyword>
<dbReference type="Pfam" id="PF23731">
    <property type="entry name" value="ARM_ECM29_C"/>
    <property type="match status" value="1"/>
</dbReference>
<dbReference type="InterPro" id="IPR016024">
    <property type="entry name" value="ARM-type_fold"/>
</dbReference>
<evidence type="ECO:0000256" key="9">
    <source>
        <dbReference type="ARBA" id="ARBA00022737"/>
    </source>
</evidence>
<sequence>RAVSKASAYRANQLERVFLRLGHAETDEQLQNIISKFLPPVLLKLSSTQEGVRKKVMELLVHLNKRIKSRPKIQLPVETLLVQYQDPAAVSFVTNFTIIYVKMGYPRLPVEKQCELAPTLLTAMEGKPQPQQDSLMHLLIPTLFHMKYPVESSKSASPFNLAEKPKTVQLLLDFMLDVLLMPYGYVLNESQSRQNSSSAQGSSSNSGGGSGIPQPPPGMSFYAAKRVIGDNPWTPEQLEQCKLGIVKFIEAEQVPELEAVLHLVIASSDTRHSVATAADLELKSKQSLIDWNNPAIINKMYKVYLGDIPLKTKEGAVLKPELKRDPVSTRVKLKIVPHLLRSRQAAETFPANIQVVYDGLFGTNTNSKLRTLSLQFVHHICVTCPEVKIKPLGPMLLNGLTKLINEYKEDPKLLSMAYSAVGKLSSRMPHLFTKDIALVQQLFEALCKEEPETRLAIQEALSMMVGAYSTLEGAQRTLMEALVASYLIKPEVQVRQVAVKFASTVFPSDHIPSRYLLLLAAGDPREEVHGEAQRVLRCLPGRNRKESLPVMYCLLEAVSVYPEKLAAKFVDKTEWIKSLMNSSKEEMRELAALFYSVVVSTVSGNELKSMIEQLIKTTKDNHSPEIQHGSLLALGFTVGRYLAKKKMKMAEQQGVETNADFLPEQEELIQSATETIGSFLDSTSPLLAIAACTALGEIGRNGPLPIPSEGSGFTKLHLVESLLNRIPSSKETNKAIKMVNELQFTIGEAITSAAIGTSSVAARDAWLVTEEEYTPPAGAKVNDVVPWVLDVILNKHITSPNPHVRQAACIWLLSLVRKLSAHKEVKSHLKEIQSAFVSVLSENDELSQDVASKGLGLVYELGNEQDQQELVSTLVETLMTGKRAKHEVSGETVVFQGGSLGKTPDGQGLSTYKELCSLASDLSQPDLVYKFMNLANHHAMWNSRKGAAFGFNVIATRAGEQLAPFLPQLVPRLYRYQFDPNLGIRQAMTSIWNALVTDKSMVDKYLKEILQDLVKNLTSNMWRVRESSCLALNDLLRGRPLDDIIDKLPEIWETLFRVQDDIKESVRKAAELALKTLSKVCVKMCDPAKGAAGQKTIAVLLPCLLDKGMMSPVTEVRALSINTLVKISKSAGAMLKPHAPKLIPALLESLSVLEPQVLNYLSLRATDQEKAAMDSARLSAAKSSPMMETINMCLQYLDVSVLGELVPRLCELIRSGVGLGTKGGCASVIVSLTTQCPQDLTPYSGKLMSALLSGLTDRNSVIQKSCAFAMGHLVRTSRDSSTEKLLQKLNGWYMEKEEPVYKTSCALTVHAIGRYSPDVLKNHAKEVLPLAFLGMHEIADEEKAEKEECNLWTEVWQENVPGSFGGIRLYLQELITIAQKALQSQSWKMKAQGAIAMASIAKQTSSLVPPYLGMILTALLQGLAGRTWAGKEELLKAIACVVTACSAELEKPVPNQPSINEILQAVLKECGKENPKYKIVAISCTADVLKATKEDRFQEFADIVIPLIKKNSPESIGVRTSKNEDENEKEKELQLESLLGAFESLGKAWPRNVETQRCYRQELCKLMCERLKLSTWKVQLGVLQSMNAFFQGLMLLEEEHADPEALAEILLETCKSITYSLENKTYSSVRTEALSVIELLLKKLEESKQWESLTSECRVLLIESLATMETDSRPELQEKASLLKKTLENLE</sequence>
<dbReference type="FunFam" id="1.25.10.10:FF:000190">
    <property type="entry name" value="Ecm29 proteasome adaptor and scaffold"/>
    <property type="match status" value="1"/>
</dbReference>
<evidence type="ECO:0000256" key="16">
    <source>
        <dbReference type="ARBA" id="ARBA00023329"/>
    </source>
</evidence>
<dbReference type="Proteomes" id="UP000694727">
    <property type="component" value="Unplaced"/>
</dbReference>
<evidence type="ECO:0000256" key="11">
    <source>
        <dbReference type="ARBA" id="ARBA00022824"/>
    </source>
</evidence>
<dbReference type="GO" id="GO:0060090">
    <property type="term" value="F:molecular adaptor activity"/>
    <property type="evidence" value="ECO:0007669"/>
    <property type="project" value="InterPro"/>
</dbReference>
<dbReference type="Pfam" id="PF23702">
    <property type="entry name" value="ARM_ECM29"/>
    <property type="match status" value="1"/>
</dbReference>
<dbReference type="InterPro" id="IPR011989">
    <property type="entry name" value="ARM-like"/>
</dbReference>
<feature type="compositionally biased region" description="Low complexity" evidence="22">
    <location>
        <begin position="191"/>
        <end position="205"/>
    </location>
</feature>
<feature type="domain" description="ECM29 ARM-like repeats" evidence="24">
    <location>
        <begin position="547"/>
        <end position="698"/>
    </location>
</feature>
<evidence type="ECO:0000313" key="26">
    <source>
        <dbReference type="Ensembl" id="ENSSSCP00025031682.1"/>
    </source>
</evidence>
<dbReference type="Gene3D" id="1.25.10.10">
    <property type="entry name" value="Leucine-rich Repeat Variant"/>
    <property type="match status" value="5"/>
</dbReference>
<feature type="domain" description="Proteasome adapter and scaffold protein ECM29 HEAT-repeat" evidence="25">
    <location>
        <begin position="1135"/>
        <end position="1294"/>
    </location>
</feature>
<dbReference type="FunFam" id="1.25.10.10:FF:000174">
    <property type="entry name" value="Ecm29 proteasome adaptor and scaffold"/>
    <property type="match status" value="1"/>
</dbReference>
<name>A0A8D0SH98_PIG</name>
<dbReference type="GO" id="GO:0043248">
    <property type="term" value="P:proteasome assembly"/>
    <property type="evidence" value="ECO:0007669"/>
    <property type="project" value="InterPro"/>
</dbReference>
<evidence type="ECO:0000259" key="23">
    <source>
        <dbReference type="Pfam" id="PF13001"/>
    </source>
</evidence>
<evidence type="ECO:0000256" key="18">
    <source>
        <dbReference type="ARBA" id="ARBA00061498"/>
    </source>
</evidence>
<accession>A0A8D0SH98</accession>
<keyword evidence="16" id="KW-0968">Cytoplasmic vesicle</keyword>
<evidence type="ECO:0000256" key="21">
    <source>
        <dbReference type="ARBA" id="ARBA00076997"/>
    </source>
</evidence>
<comment type="similarity">
    <text evidence="18">Belongs to the ECM29 family.</text>
</comment>
<evidence type="ECO:0000256" key="3">
    <source>
        <dbReference type="ARBA" id="ARBA00004399"/>
    </source>
</evidence>
<feature type="domain" description="Proteasome component Ecm29 N-terminal" evidence="23">
    <location>
        <begin position="14"/>
        <end position="520"/>
    </location>
</feature>
<dbReference type="InterPro" id="IPR055444">
    <property type="entry name" value="ARM_ECM29"/>
</dbReference>
<evidence type="ECO:0000256" key="4">
    <source>
        <dbReference type="ARBA" id="ARBA00004541"/>
    </source>
</evidence>
<evidence type="ECO:0000256" key="8">
    <source>
        <dbReference type="ARBA" id="ARBA00022553"/>
    </source>
</evidence>
<evidence type="ECO:0000256" key="5">
    <source>
        <dbReference type="ARBA" id="ARBA00004559"/>
    </source>
</evidence>
<keyword evidence="8" id="KW-0597">Phosphoprotein</keyword>
<evidence type="ECO:0000256" key="20">
    <source>
        <dbReference type="ARBA" id="ARBA00067703"/>
    </source>
</evidence>
<evidence type="ECO:0000256" key="14">
    <source>
        <dbReference type="ARBA" id="ARBA00023212"/>
    </source>
</evidence>
<evidence type="ECO:0000256" key="2">
    <source>
        <dbReference type="ARBA" id="ARBA00004300"/>
    </source>
</evidence>
<comment type="subcellular location">
    <subcellularLocation>
        <location evidence="2">Cytoplasm</location>
        <location evidence="2">Cytoskeleton</location>
        <location evidence="2">Microtubule organizing center</location>
        <location evidence="2">Centrosome</location>
    </subcellularLocation>
    <subcellularLocation>
        <location evidence="4">Cytoplasmic vesicle</location>
    </subcellularLocation>
    <subcellularLocation>
        <location evidence="3">Endoplasmic reticulum-Golgi intermediate compartment</location>
    </subcellularLocation>
    <subcellularLocation>
        <location evidence="5">Endosome</location>
        <location evidence="5">Multivesicular body</location>
    </subcellularLocation>
    <subcellularLocation>
        <location evidence="1">Nucleus</location>
    </subcellularLocation>
</comment>